<sequence length="221" mass="24318">MAAQIFRTVLRGAALGTMVWGYQSLGGLAIDQIMRAQYGGHLQYLTIQGLALACLTMATGLLNDLLPVFGTIKRSFMIIALPLSVVISSIYWSLIIFMPDLILQALPGDSAPSSSSDAPAPFRIPLSMDLALHAVPCISLILDFSFFEKKYTKYEVKLAPIVAVVFSLWYTLWVEHCGKMNNGIFPYPFLTENPLNVRIGIYIGATLLSIFSFRAINALHP</sequence>
<evidence type="ECO:0000256" key="3">
    <source>
        <dbReference type="ARBA" id="ARBA00022989"/>
    </source>
</evidence>
<dbReference type="EMBL" id="JAACJL010000044">
    <property type="protein sequence ID" value="KAF4614547.1"/>
    <property type="molecule type" value="Genomic_DNA"/>
</dbReference>
<feature type="transmembrane region" description="Helical" evidence="5">
    <location>
        <begin position="158"/>
        <end position="175"/>
    </location>
</feature>
<dbReference type="OrthoDB" id="1898221at2759"/>
<keyword evidence="3 5" id="KW-1133">Transmembrane helix</keyword>
<dbReference type="Pfam" id="PF04750">
    <property type="entry name" value="Far-17a_AIG1"/>
    <property type="match status" value="1"/>
</dbReference>
<name>A0A8H4VM23_9AGAR</name>
<dbReference type="AlphaFoldDB" id="A0A8H4VM23"/>
<comment type="subcellular location">
    <subcellularLocation>
        <location evidence="1">Endomembrane system</location>
        <topology evidence="1">Multi-pass membrane protein</topology>
    </subcellularLocation>
</comment>
<feature type="transmembrane region" description="Helical" evidence="5">
    <location>
        <begin position="12"/>
        <end position="30"/>
    </location>
</feature>
<proteinExistence type="predicted"/>
<protein>
    <submittedName>
        <fullName evidence="6">Uncharacterized protein</fullName>
    </submittedName>
</protein>
<feature type="transmembrane region" description="Helical" evidence="5">
    <location>
        <begin position="78"/>
        <end position="102"/>
    </location>
</feature>
<evidence type="ECO:0000256" key="4">
    <source>
        <dbReference type="ARBA" id="ARBA00023136"/>
    </source>
</evidence>
<evidence type="ECO:0000256" key="2">
    <source>
        <dbReference type="ARBA" id="ARBA00022692"/>
    </source>
</evidence>
<keyword evidence="7" id="KW-1185">Reference proteome</keyword>
<keyword evidence="4 5" id="KW-0472">Membrane</keyword>
<dbReference type="Proteomes" id="UP000521872">
    <property type="component" value="Unassembled WGS sequence"/>
</dbReference>
<accession>A0A8H4VM23</accession>
<evidence type="ECO:0000313" key="7">
    <source>
        <dbReference type="Proteomes" id="UP000521872"/>
    </source>
</evidence>
<feature type="transmembrane region" description="Helical" evidence="5">
    <location>
        <begin position="195"/>
        <end position="216"/>
    </location>
</feature>
<dbReference type="GO" id="GO:0012505">
    <property type="term" value="C:endomembrane system"/>
    <property type="evidence" value="ECO:0007669"/>
    <property type="project" value="UniProtKB-SubCell"/>
</dbReference>
<evidence type="ECO:0000313" key="6">
    <source>
        <dbReference type="EMBL" id="KAF4614547.1"/>
    </source>
</evidence>
<dbReference type="PANTHER" id="PTHR10989:SF16">
    <property type="entry name" value="AT02829P-RELATED"/>
    <property type="match status" value="1"/>
</dbReference>
<dbReference type="InterPro" id="IPR006838">
    <property type="entry name" value="ADTRP_AIG1"/>
</dbReference>
<comment type="caution">
    <text evidence="6">The sequence shown here is derived from an EMBL/GenBank/DDBJ whole genome shotgun (WGS) entry which is preliminary data.</text>
</comment>
<dbReference type="GO" id="GO:0016020">
    <property type="term" value="C:membrane"/>
    <property type="evidence" value="ECO:0007669"/>
    <property type="project" value="InterPro"/>
</dbReference>
<evidence type="ECO:0000256" key="5">
    <source>
        <dbReference type="SAM" id="Phobius"/>
    </source>
</evidence>
<gene>
    <name evidence="6" type="ORF">D9613_002984</name>
</gene>
<keyword evidence="2 5" id="KW-0812">Transmembrane</keyword>
<dbReference type="PANTHER" id="PTHR10989">
    <property type="entry name" value="ANDROGEN-INDUCED PROTEIN 1-RELATED"/>
    <property type="match status" value="1"/>
</dbReference>
<feature type="transmembrane region" description="Helical" evidence="5">
    <location>
        <begin position="42"/>
        <end position="66"/>
    </location>
</feature>
<reference evidence="6 7" key="1">
    <citation type="submission" date="2019-12" db="EMBL/GenBank/DDBJ databases">
        <authorList>
            <person name="Floudas D."/>
            <person name="Bentzer J."/>
            <person name="Ahren D."/>
            <person name="Johansson T."/>
            <person name="Persson P."/>
            <person name="Tunlid A."/>
        </authorList>
    </citation>
    <scope>NUCLEOTIDE SEQUENCE [LARGE SCALE GENOMIC DNA]</scope>
    <source>
        <strain evidence="6 7">CBS 102.39</strain>
    </source>
</reference>
<organism evidence="6 7">
    <name type="scientific">Agrocybe pediades</name>
    <dbReference type="NCBI Taxonomy" id="84607"/>
    <lineage>
        <taxon>Eukaryota</taxon>
        <taxon>Fungi</taxon>
        <taxon>Dikarya</taxon>
        <taxon>Basidiomycota</taxon>
        <taxon>Agaricomycotina</taxon>
        <taxon>Agaricomycetes</taxon>
        <taxon>Agaricomycetidae</taxon>
        <taxon>Agaricales</taxon>
        <taxon>Agaricineae</taxon>
        <taxon>Strophariaceae</taxon>
        <taxon>Agrocybe</taxon>
    </lineage>
</organism>
<feature type="transmembrane region" description="Helical" evidence="5">
    <location>
        <begin position="122"/>
        <end position="146"/>
    </location>
</feature>
<evidence type="ECO:0000256" key="1">
    <source>
        <dbReference type="ARBA" id="ARBA00004127"/>
    </source>
</evidence>